<evidence type="ECO:0000313" key="17">
    <source>
        <dbReference type="EMBL" id="NOV38562.1"/>
    </source>
</evidence>
<keyword evidence="5" id="KW-0677">Repeat</keyword>
<dbReference type="Pfam" id="PF00153">
    <property type="entry name" value="Mito_carr"/>
    <property type="match status" value="3"/>
</dbReference>
<dbReference type="PROSITE" id="PS50920">
    <property type="entry name" value="SOLCAR"/>
    <property type="match status" value="3"/>
</dbReference>
<dbReference type="PRINTS" id="PR00926">
    <property type="entry name" value="MITOCARRIER"/>
</dbReference>
<evidence type="ECO:0000256" key="16">
    <source>
        <dbReference type="SAM" id="Phobius"/>
    </source>
</evidence>
<dbReference type="GO" id="GO:0005743">
    <property type="term" value="C:mitochondrial inner membrane"/>
    <property type="evidence" value="ECO:0007669"/>
    <property type="project" value="UniProtKB-SubCell"/>
</dbReference>
<protein>
    <recommendedName>
        <fullName evidence="12">Solute carrier family 25 member 32</fullName>
    </recommendedName>
    <alternativeName>
        <fullName evidence="13">Mitochondrial FAD transporter</fullName>
    </alternativeName>
</protein>
<comment type="catalytic activity">
    <reaction evidence="10">
        <text>FAD(in) = FAD(out)</text>
        <dbReference type="Rhea" id="RHEA:76535"/>
        <dbReference type="ChEBI" id="CHEBI:57692"/>
    </reaction>
</comment>
<dbReference type="SUPFAM" id="SSF103506">
    <property type="entry name" value="Mitochondrial carrier"/>
    <property type="match status" value="1"/>
</dbReference>
<dbReference type="InterPro" id="IPR023395">
    <property type="entry name" value="MCP_dom_sf"/>
</dbReference>
<name>A0A6M2CXR6_RHIMP</name>
<dbReference type="InterPro" id="IPR018108">
    <property type="entry name" value="MCP_transmembrane"/>
</dbReference>
<dbReference type="OrthoDB" id="428293at2759"/>
<dbReference type="FunFam" id="1.50.40.10:FF:000025">
    <property type="entry name" value="mitochondrial folate transporter/carrier"/>
    <property type="match status" value="1"/>
</dbReference>
<evidence type="ECO:0000256" key="6">
    <source>
        <dbReference type="ARBA" id="ARBA00022792"/>
    </source>
</evidence>
<evidence type="ECO:0000256" key="3">
    <source>
        <dbReference type="ARBA" id="ARBA00022448"/>
    </source>
</evidence>
<accession>A0A6M2CXR6</accession>
<dbReference type="Gene3D" id="1.50.40.10">
    <property type="entry name" value="Mitochondrial carrier domain"/>
    <property type="match status" value="2"/>
</dbReference>
<keyword evidence="9 14" id="KW-0472">Membrane</keyword>
<evidence type="ECO:0000256" key="10">
    <source>
        <dbReference type="ARBA" id="ARBA00050907"/>
    </source>
</evidence>
<evidence type="ECO:0000256" key="4">
    <source>
        <dbReference type="ARBA" id="ARBA00022692"/>
    </source>
</evidence>
<comment type="function">
    <text evidence="11">Facilitates flavin adenine dinucleotide (FAD) translocation across the mitochondrial inner membrane into the mitochondrial matrix where it acts as a redox cofactor to assist flavoenzyme activities in fundamental metabolic processes including fatty acid beta-oxidation, amino acid and choline metabolism as well as mitochondrial electron transportation. In particular, provides FAD to DLD dehydrogenase of the glycine cleavage system, part of mitochondrial one-carbon metabolic pathway involved in neural tube closure in early embryogenesis.</text>
</comment>
<evidence type="ECO:0000256" key="9">
    <source>
        <dbReference type="ARBA" id="ARBA00023136"/>
    </source>
</evidence>
<dbReference type="InterPro" id="IPR044712">
    <property type="entry name" value="SLC25A32-like"/>
</dbReference>
<evidence type="ECO:0000256" key="13">
    <source>
        <dbReference type="ARBA" id="ARBA00079992"/>
    </source>
</evidence>
<evidence type="ECO:0000256" key="5">
    <source>
        <dbReference type="ARBA" id="ARBA00022737"/>
    </source>
</evidence>
<evidence type="ECO:0000256" key="7">
    <source>
        <dbReference type="ARBA" id="ARBA00022989"/>
    </source>
</evidence>
<evidence type="ECO:0000256" key="1">
    <source>
        <dbReference type="ARBA" id="ARBA00004448"/>
    </source>
</evidence>
<dbReference type="GO" id="GO:0015711">
    <property type="term" value="P:organic anion transport"/>
    <property type="evidence" value="ECO:0007669"/>
    <property type="project" value="UniProtKB-ARBA"/>
</dbReference>
<keyword evidence="3 15" id="KW-0813">Transport</keyword>
<keyword evidence="4 14" id="KW-0812">Transmembrane</keyword>
<evidence type="ECO:0000256" key="2">
    <source>
        <dbReference type="ARBA" id="ARBA00006375"/>
    </source>
</evidence>
<comment type="subcellular location">
    <subcellularLocation>
        <location evidence="1">Mitochondrion inner membrane</location>
        <topology evidence="1">Multi-pass membrane protein</topology>
    </subcellularLocation>
</comment>
<feature type="repeat" description="Solcar" evidence="14">
    <location>
        <begin position="35"/>
        <end position="122"/>
    </location>
</feature>
<dbReference type="InterPro" id="IPR002067">
    <property type="entry name" value="MCP"/>
</dbReference>
<dbReference type="GO" id="GO:0015215">
    <property type="term" value="F:nucleotide transmembrane transporter activity"/>
    <property type="evidence" value="ECO:0007669"/>
    <property type="project" value="UniProtKB-ARBA"/>
</dbReference>
<evidence type="ECO:0000256" key="12">
    <source>
        <dbReference type="ARBA" id="ARBA00070508"/>
    </source>
</evidence>
<sequence length="322" mass="35898">MNAETMSRLLKMSCECNGAHRKPASILSFLSHVKPGHLIAGVCGGLASTLAVHPFDLLKIRLAVNDGAVSSRPHYRGFLNAVATIFSQEGIVGFYRGVTPNCIGAGASWGFYFFFYNAIKSQLSLSARTEHLGPGRHMQAAAEAGILTLLMTNPIWVVKTRMCLQYNTSQLSDELRYKSTLDALRKIYRYDGVRGLYRGFIPGVFGVSHGALQFMAYEEMKKLYHHHFGAGSELGTFEYLAFAALSKLFATTLTYPYQVVRARLQDQHKKYSSIADCISRTWRFEGYAGFYKGLVPNLLRVTPATAITFVVYENISKWLVNT</sequence>
<proteinExistence type="inferred from homology"/>
<dbReference type="AlphaFoldDB" id="A0A6M2CXR6"/>
<dbReference type="EMBL" id="GHWJ01005825">
    <property type="protein sequence ID" value="NOV38562.1"/>
    <property type="molecule type" value="Transcribed_RNA"/>
</dbReference>
<keyword evidence="6" id="KW-0999">Mitochondrion inner membrane</keyword>
<comment type="similarity">
    <text evidence="2 15">Belongs to the mitochondrial carrier (TC 2.A.29) family.</text>
</comment>
<feature type="transmembrane region" description="Helical" evidence="16">
    <location>
        <begin position="195"/>
        <end position="217"/>
    </location>
</feature>
<evidence type="ECO:0000256" key="8">
    <source>
        <dbReference type="ARBA" id="ARBA00023128"/>
    </source>
</evidence>
<feature type="repeat" description="Solcar" evidence="14">
    <location>
        <begin position="132"/>
        <end position="223"/>
    </location>
</feature>
<feature type="repeat" description="Solcar" evidence="14">
    <location>
        <begin position="234"/>
        <end position="318"/>
    </location>
</feature>
<dbReference type="VEuPathDB" id="VectorBase:LOC119175119"/>
<keyword evidence="8" id="KW-0496">Mitochondrion</keyword>
<evidence type="ECO:0000256" key="15">
    <source>
        <dbReference type="RuleBase" id="RU000488"/>
    </source>
</evidence>
<feature type="transmembrane region" description="Helical" evidence="16">
    <location>
        <begin position="237"/>
        <end position="260"/>
    </location>
</feature>
<evidence type="ECO:0000256" key="14">
    <source>
        <dbReference type="PROSITE-ProRule" id="PRU00282"/>
    </source>
</evidence>
<evidence type="ECO:0000256" key="11">
    <source>
        <dbReference type="ARBA" id="ARBA00058619"/>
    </source>
</evidence>
<keyword evidence="7 16" id="KW-1133">Transmembrane helix</keyword>
<dbReference type="PANTHER" id="PTHR45683">
    <property type="entry name" value="MITOCHONDRIAL NICOTINAMIDE ADENINE DINUCLEOTIDE TRANSPORTER 1-RELATED-RELATED"/>
    <property type="match status" value="1"/>
</dbReference>
<organism evidence="17">
    <name type="scientific">Rhipicephalus microplus</name>
    <name type="common">Cattle tick</name>
    <name type="synonym">Boophilus microplus</name>
    <dbReference type="NCBI Taxonomy" id="6941"/>
    <lineage>
        <taxon>Eukaryota</taxon>
        <taxon>Metazoa</taxon>
        <taxon>Ecdysozoa</taxon>
        <taxon>Arthropoda</taxon>
        <taxon>Chelicerata</taxon>
        <taxon>Arachnida</taxon>
        <taxon>Acari</taxon>
        <taxon>Parasitiformes</taxon>
        <taxon>Ixodida</taxon>
        <taxon>Ixodoidea</taxon>
        <taxon>Ixodidae</taxon>
        <taxon>Rhipicephalinae</taxon>
        <taxon>Rhipicephalus</taxon>
        <taxon>Boophilus</taxon>
    </lineage>
</organism>
<reference evidence="17" key="1">
    <citation type="submission" date="2019-09" db="EMBL/GenBank/DDBJ databases">
        <title>Organ-specific transcriptomic study of the physiology of the cattle tick, Rhipicephalus microplus.</title>
        <authorList>
            <person name="Tirloni L."/>
            <person name="Braz G."/>
            <person name="Gandara A.C.P."/>
            <person name="Sabadin G.A."/>
            <person name="da Silva R.M."/>
            <person name="Guizzo M.G."/>
            <person name="Machado J.A."/>
            <person name="Costa E.P."/>
            <person name="Gomes H.F."/>
            <person name="Moraes J."/>
            <person name="Mota M.B.S."/>
            <person name="Mesquita R.D."/>
            <person name="Alvarenga P.H."/>
            <person name="Alves F."/>
            <person name="Seixas A."/>
            <person name="da Fonseca R.N."/>
            <person name="Fogaca A."/>
            <person name="Logullo C."/>
            <person name="Tanaka A."/>
            <person name="Daffre S."/>
            <person name="Termignoni C."/>
            <person name="Vaz I.S.Jr."/>
            <person name="Oliveira P.L."/>
            <person name="Ribeiro J.M."/>
        </authorList>
    </citation>
    <scope>NUCLEOTIDE SEQUENCE</scope>
    <source>
        <strain evidence="17">Porto Alegre</strain>
    </source>
</reference>